<sequence>MSPINSLWFKWKSLKLPWRRTFLAGKDLNGNTFWEFKDALNSKRLRRIVKYNPKTHLADVKVSLHLSSTDMLLTVLASVAQWHQWLRYTRQEPPTIQEQQNDLLRQERMKHLAKLADERWASKPSFLDRPQGQQSGPTTKPSHEPHHSAAQPDQPAGVQNTIEKQPVPNGQGNKNKSPWARETGGPSEKWQPESWNPTPKGR</sequence>
<protein>
    <submittedName>
        <fullName evidence="2">Uncharacterized protein</fullName>
    </submittedName>
</protein>
<feature type="compositionally biased region" description="Polar residues" evidence="1">
    <location>
        <begin position="193"/>
        <end position="202"/>
    </location>
</feature>
<feature type="compositionally biased region" description="Polar residues" evidence="1">
    <location>
        <begin position="131"/>
        <end position="140"/>
    </location>
</feature>
<dbReference type="GeneID" id="8506918"/>
<name>A0A179UDG6_BLAGS</name>
<dbReference type="EMBL" id="GG657450">
    <property type="protein sequence ID" value="OAT05880.1"/>
    <property type="molecule type" value="Genomic_DNA"/>
</dbReference>
<dbReference type="GO" id="GO:0005739">
    <property type="term" value="C:mitochondrion"/>
    <property type="evidence" value="ECO:0007669"/>
    <property type="project" value="TreeGrafter"/>
</dbReference>
<proteinExistence type="predicted"/>
<dbReference type="OrthoDB" id="10255576at2759"/>
<dbReference type="Proteomes" id="UP000002038">
    <property type="component" value="Unassembled WGS sequence"/>
</dbReference>
<feature type="compositionally biased region" description="Polar residues" evidence="1">
    <location>
        <begin position="157"/>
        <end position="176"/>
    </location>
</feature>
<feature type="region of interest" description="Disordered" evidence="1">
    <location>
        <begin position="119"/>
        <end position="202"/>
    </location>
</feature>
<evidence type="ECO:0000313" key="2">
    <source>
        <dbReference type="EMBL" id="OAT05880.1"/>
    </source>
</evidence>
<accession>A0A179UDG6</accession>
<gene>
    <name evidence="2" type="ORF">BDBG_02200</name>
</gene>
<dbReference type="PANTHER" id="PTHR32470:SF2">
    <property type="entry name" value="NADH DEHYDROGENASE [UBIQUINONE] 1 ALPHA SUBCOMPLEX ASSEMBLY FACTOR 2"/>
    <property type="match status" value="1"/>
</dbReference>
<dbReference type="AlphaFoldDB" id="A0A179UDG6"/>
<dbReference type="PANTHER" id="PTHR32470">
    <property type="entry name" value="ADH DEHYDROGENASE [UBIQUINONE] 1 ALPHA SUBCOMPLEX ASSEMBLY FACTOR 2"/>
    <property type="match status" value="1"/>
</dbReference>
<dbReference type="VEuPathDB" id="FungiDB:BDBG_02200"/>
<evidence type="ECO:0000313" key="3">
    <source>
        <dbReference type="Proteomes" id="UP000002038"/>
    </source>
</evidence>
<dbReference type="STRING" id="559298.A0A179UDG6"/>
<organism evidence="2 3">
    <name type="scientific">Blastomyces gilchristii (strain SLH14081)</name>
    <name type="common">Blastomyces dermatitidis</name>
    <dbReference type="NCBI Taxonomy" id="559298"/>
    <lineage>
        <taxon>Eukaryota</taxon>
        <taxon>Fungi</taxon>
        <taxon>Dikarya</taxon>
        <taxon>Ascomycota</taxon>
        <taxon>Pezizomycotina</taxon>
        <taxon>Eurotiomycetes</taxon>
        <taxon>Eurotiomycetidae</taxon>
        <taxon>Onygenales</taxon>
        <taxon>Ajellomycetaceae</taxon>
        <taxon>Blastomyces</taxon>
    </lineage>
</organism>
<dbReference type="GO" id="GO:0032981">
    <property type="term" value="P:mitochondrial respiratory chain complex I assembly"/>
    <property type="evidence" value="ECO:0007669"/>
    <property type="project" value="TreeGrafter"/>
</dbReference>
<dbReference type="InterPro" id="IPR052618">
    <property type="entry name" value="ComplexI_NDUFA12"/>
</dbReference>
<dbReference type="RefSeq" id="XP_031576931.1">
    <property type="nucleotide sequence ID" value="XM_031720691.1"/>
</dbReference>
<keyword evidence="3" id="KW-1185">Reference proteome</keyword>
<reference evidence="3" key="1">
    <citation type="journal article" date="2015" name="PLoS Genet.">
        <title>The dynamic genome and transcriptome of the human fungal pathogen Blastomyces and close relative Emmonsia.</title>
        <authorList>
            <person name="Munoz J.F."/>
            <person name="Gauthier G.M."/>
            <person name="Desjardins C.A."/>
            <person name="Gallo J.E."/>
            <person name="Holder J."/>
            <person name="Sullivan T.D."/>
            <person name="Marty A.J."/>
            <person name="Carmen J.C."/>
            <person name="Chen Z."/>
            <person name="Ding L."/>
            <person name="Gujja S."/>
            <person name="Magrini V."/>
            <person name="Misas E."/>
            <person name="Mitreva M."/>
            <person name="Priest M."/>
            <person name="Saif S."/>
            <person name="Whiston E.A."/>
            <person name="Young S."/>
            <person name="Zeng Q."/>
            <person name="Goldman W.E."/>
            <person name="Mardis E.R."/>
            <person name="Taylor J.W."/>
            <person name="McEwen J.G."/>
            <person name="Clay O.K."/>
            <person name="Klein B.S."/>
            <person name="Cuomo C.A."/>
        </authorList>
    </citation>
    <scope>NUCLEOTIDE SEQUENCE [LARGE SCALE GENOMIC DNA]</scope>
    <source>
        <strain evidence="3">SLH14081</strain>
    </source>
</reference>
<evidence type="ECO:0000256" key="1">
    <source>
        <dbReference type="SAM" id="MobiDB-lite"/>
    </source>
</evidence>